<name>A0A8J3B8T1_9BACI</name>
<dbReference type="PANTHER" id="PTHR10513">
    <property type="entry name" value="DEOXYNUCLEOSIDE KINASE"/>
    <property type="match status" value="1"/>
</dbReference>
<evidence type="ECO:0000256" key="2">
    <source>
        <dbReference type="PIRSR" id="PIRSR000705-1"/>
    </source>
</evidence>
<feature type="binding site" evidence="4">
    <location>
        <begin position="22"/>
        <end position="30"/>
    </location>
    <ligand>
        <name>ATP</name>
        <dbReference type="ChEBI" id="CHEBI:30616"/>
    </ligand>
</feature>
<dbReference type="EMBL" id="BMOF01000037">
    <property type="protein sequence ID" value="GGK03754.1"/>
    <property type="molecule type" value="Genomic_DNA"/>
</dbReference>
<feature type="binding site" evidence="3">
    <location>
        <position position="57"/>
    </location>
    <ligand>
        <name>substrate</name>
    </ligand>
</feature>
<dbReference type="Proteomes" id="UP000637720">
    <property type="component" value="Unassembled WGS sequence"/>
</dbReference>
<reference evidence="6" key="1">
    <citation type="journal article" date="2014" name="Int. J. Syst. Evol. Microbiol.">
        <title>Complete genome sequence of Corynebacterium casei LMG S-19264T (=DSM 44701T), isolated from a smear-ripened cheese.</title>
        <authorList>
            <consortium name="US DOE Joint Genome Institute (JGI-PGF)"/>
            <person name="Walter F."/>
            <person name="Albersmeier A."/>
            <person name="Kalinowski J."/>
            <person name="Ruckert C."/>
        </authorList>
    </citation>
    <scope>NUCLEOTIDE SEQUENCE</scope>
    <source>
        <strain evidence="6">JCM 14719</strain>
    </source>
</reference>
<dbReference type="GO" id="GO:0019136">
    <property type="term" value="F:deoxynucleoside kinase activity"/>
    <property type="evidence" value="ECO:0007669"/>
    <property type="project" value="InterPro"/>
</dbReference>
<comment type="similarity">
    <text evidence="1">Belongs to the DCK/DGK family.</text>
</comment>
<comment type="caution">
    <text evidence="6">The sequence shown here is derived from an EMBL/GenBank/DDBJ whole genome shotgun (WGS) entry which is preliminary data.</text>
</comment>
<dbReference type="CDD" id="cd01673">
    <property type="entry name" value="dNK"/>
    <property type="match status" value="1"/>
</dbReference>
<dbReference type="PANTHER" id="PTHR10513:SF35">
    <property type="entry name" value="DEOXYADENOSINE KINASE"/>
    <property type="match status" value="1"/>
</dbReference>
<dbReference type="InterPro" id="IPR002624">
    <property type="entry name" value="DCK/DGK"/>
</dbReference>
<feature type="binding site" evidence="3">
    <location>
        <position position="68"/>
    </location>
    <ligand>
        <name>substrate</name>
    </ligand>
</feature>
<evidence type="ECO:0000313" key="6">
    <source>
        <dbReference type="EMBL" id="GGK03754.1"/>
    </source>
</evidence>
<sequence length="172" mass="19596">MSGIPLRHTYRIPDNAVIAIGGTVGVGKSTLTCCIAAALGFRPSLEKADNPYLPRFYTDQRRWSFHLQVYFLAERFKEQMRLFQSGGGFVQDRTLYEDAGIFARMLYENGLMAPEDYRTYRLLADAMIMTPSFPHPDVLIYLEGPLPLILDRVARRGRAAERNTPVAYWDPT</sequence>
<dbReference type="PIRSF" id="PIRSF000705">
    <property type="entry name" value="DNK"/>
    <property type="match status" value="1"/>
</dbReference>
<protein>
    <recommendedName>
        <fullName evidence="5">Deoxynucleoside kinase domain-containing protein</fullName>
    </recommendedName>
</protein>
<feature type="binding site" evidence="3">
    <location>
        <position position="93"/>
    </location>
    <ligand>
        <name>substrate</name>
    </ligand>
</feature>
<feature type="binding site" evidence="3">
    <location>
        <position position="46"/>
    </location>
    <ligand>
        <name>substrate</name>
    </ligand>
</feature>
<feature type="domain" description="Deoxynucleoside kinase" evidence="5">
    <location>
        <begin position="18"/>
        <end position="169"/>
    </location>
</feature>
<proteinExistence type="inferred from homology"/>
<keyword evidence="4" id="KW-0547">Nucleotide-binding</keyword>
<feature type="binding site" evidence="4">
    <location>
        <begin position="152"/>
        <end position="156"/>
    </location>
    <ligand>
        <name>ATP</name>
        <dbReference type="ChEBI" id="CHEBI:30616"/>
    </ligand>
</feature>
<evidence type="ECO:0000259" key="5">
    <source>
        <dbReference type="Pfam" id="PF01712"/>
    </source>
</evidence>
<dbReference type="Pfam" id="PF01712">
    <property type="entry name" value="dNK"/>
    <property type="match status" value="1"/>
</dbReference>
<evidence type="ECO:0000313" key="7">
    <source>
        <dbReference type="Proteomes" id="UP000637720"/>
    </source>
</evidence>
<evidence type="ECO:0000256" key="4">
    <source>
        <dbReference type="PIRSR" id="PIRSR000705-3"/>
    </source>
</evidence>
<dbReference type="InterPro" id="IPR031314">
    <property type="entry name" value="DNK_dom"/>
</dbReference>
<keyword evidence="4" id="KW-0067">ATP-binding</keyword>
<dbReference type="Gene3D" id="3.40.50.300">
    <property type="entry name" value="P-loop containing nucleotide triphosphate hydrolases"/>
    <property type="match status" value="1"/>
</dbReference>
<dbReference type="InterPro" id="IPR050566">
    <property type="entry name" value="Deoxyribonucleoside_kinase"/>
</dbReference>
<dbReference type="SUPFAM" id="SSF52540">
    <property type="entry name" value="P-loop containing nucleoside triphosphate hydrolases"/>
    <property type="match status" value="1"/>
</dbReference>
<organism evidence="6 7">
    <name type="scientific">Calditerricola satsumensis</name>
    <dbReference type="NCBI Taxonomy" id="373054"/>
    <lineage>
        <taxon>Bacteria</taxon>
        <taxon>Bacillati</taxon>
        <taxon>Bacillota</taxon>
        <taxon>Bacilli</taxon>
        <taxon>Bacillales</taxon>
        <taxon>Bacillaceae</taxon>
        <taxon>Calditerricola</taxon>
    </lineage>
</organism>
<accession>A0A8J3B8T1</accession>
<evidence type="ECO:0000256" key="3">
    <source>
        <dbReference type="PIRSR" id="PIRSR000705-2"/>
    </source>
</evidence>
<dbReference type="InterPro" id="IPR027417">
    <property type="entry name" value="P-loop_NTPase"/>
</dbReference>
<keyword evidence="7" id="KW-1185">Reference proteome</keyword>
<evidence type="ECO:0000256" key="1">
    <source>
        <dbReference type="ARBA" id="ARBA00007420"/>
    </source>
</evidence>
<feature type="binding site" evidence="3">
    <location>
        <position position="161"/>
    </location>
    <ligand>
        <name>substrate</name>
    </ligand>
</feature>
<dbReference type="GO" id="GO:0005524">
    <property type="term" value="F:ATP binding"/>
    <property type="evidence" value="ECO:0007669"/>
    <property type="project" value="UniProtKB-KW"/>
</dbReference>
<dbReference type="AlphaFoldDB" id="A0A8J3B8T1"/>
<dbReference type="GO" id="GO:0005737">
    <property type="term" value="C:cytoplasm"/>
    <property type="evidence" value="ECO:0007669"/>
    <property type="project" value="TreeGrafter"/>
</dbReference>
<gene>
    <name evidence="6" type="ORF">GCM10007043_17340</name>
</gene>
<reference evidence="6" key="2">
    <citation type="submission" date="2020-09" db="EMBL/GenBank/DDBJ databases">
        <authorList>
            <person name="Sun Q."/>
            <person name="Ohkuma M."/>
        </authorList>
    </citation>
    <scope>NUCLEOTIDE SEQUENCE</scope>
    <source>
        <strain evidence="6">JCM 14719</strain>
    </source>
</reference>
<feature type="active site" description="Proton acceptor" evidence="2">
    <location>
        <position position="92"/>
    </location>
</feature>
<feature type="binding site" evidence="3">
    <location>
        <position position="98"/>
    </location>
    <ligand>
        <name>substrate</name>
    </ligand>
</feature>